<feature type="compositionally biased region" description="Low complexity" evidence="1">
    <location>
        <begin position="9"/>
        <end position="34"/>
    </location>
</feature>
<feature type="region of interest" description="Disordered" evidence="1">
    <location>
        <begin position="430"/>
        <end position="463"/>
    </location>
</feature>
<name>A0A9D1M2P8_9PROT</name>
<evidence type="ECO:0000313" key="2">
    <source>
        <dbReference type="EMBL" id="HIU52497.1"/>
    </source>
</evidence>
<feature type="region of interest" description="Disordered" evidence="1">
    <location>
        <begin position="1"/>
        <end position="38"/>
    </location>
</feature>
<feature type="region of interest" description="Disordered" evidence="1">
    <location>
        <begin position="83"/>
        <end position="110"/>
    </location>
</feature>
<proteinExistence type="predicted"/>
<gene>
    <name evidence="2" type="ORF">IAD20_00265</name>
</gene>
<dbReference type="Proteomes" id="UP000824107">
    <property type="component" value="Unassembled WGS sequence"/>
</dbReference>
<reference evidence="2" key="1">
    <citation type="submission" date="2020-10" db="EMBL/GenBank/DDBJ databases">
        <authorList>
            <person name="Gilroy R."/>
        </authorList>
    </citation>
    <scope>NUCLEOTIDE SEQUENCE</scope>
    <source>
        <strain evidence="2">ChiW3-316</strain>
    </source>
</reference>
<feature type="compositionally biased region" description="Polar residues" evidence="1">
    <location>
        <begin position="449"/>
        <end position="458"/>
    </location>
</feature>
<reference evidence="2" key="2">
    <citation type="journal article" date="2021" name="PeerJ">
        <title>Extensive microbial diversity within the chicken gut microbiome revealed by metagenomics and culture.</title>
        <authorList>
            <person name="Gilroy R."/>
            <person name="Ravi A."/>
            <person name="Getino M."/>
            <person name="Pursley I."/>
            <person name="Horton D.L."/>
            <person name="Alikhan N.F."/>
            <person name="Baker D."/>
            <person name="Gharbi K."/>
            <person name="Hall N."/>
            <person name="Watson M."/>
            <person name="Adriaenssens E.M."/>
            <person name="Foster-Nyarko E."/>
            <person name="Jarju S."/>
            <person name="Secka A."/>
            <person name="Antonio M."/>
            <person name="Oren A."/>
            <person name="Chaudhuri R.R."/>
            <person name="La Ragione R."/>
            <person name="Hildebrand F."/>
            <person name="Pallen M.J."/>
        </authorList>
    </citation>
    <scope>NUCLEOTIDE SEQUENCE</scope>
    <source>
        <strain evidence="2">ChiW3-316</strain>
    </source>
</reference>
<organism evidence="2 3">
    <name type="scientific">Candidatus Scatocola faecipullorum</name>
    <dbReference type="NCBI Taxonomy" id="2840917"/>
    <lineage>
        <taxon>Bacteria</taxon>
        <taxon>Pseudomonadati</taxon>
        <taxon>Pseudomonadota</taxon>
        <taxon>Alphaproteobacteria</taxon>
        <taxon>Rhodospirillales</taxon>
        <taxon>Rhodospirillaceae</taxon>
        <taxon>Rhodospirillaceae incertae sedis</taxon>
        <taxon>Candidatus Scatocola</taxon>
    </lineage>
</organism>
<dbReference type="AlphaFoldDB" id="A0A9D1M2P8"/>
<accession>A0A9D1M2P8</accession>
<evidence type="ECO:0000256" key="1">
    <source>
        <dbReference type="SAM" id="MobiDB-lite"/>
    </source>
</evidence>
<feature type="region of interest" description="Disordered" evidence="1">
    <location>
        <begin position="398"/>
        <end position="417"/>
    </location>
</feature>
<protein>
    <submittedName>
        <fullName evidence="2">Uncharacterized protein</fullName>
    </submittedName>
</protein>
<evidence type="ECO:0000313" key="3">
    <source>
        <dbReference type="Proteomes" id="UP000824107"/>
    </source>
</evidence>
<feature type="compositionally biased region" description="Basic and acidic residues" evidence="1">
    <location>
        <begin position="100"/>
        <end position="110"/>
    </location>
</feature>
<comment type="caution">
    <text evidence="2">The sequence shown here is derived from an EMBL/GenBank/DDBJ whole genome shotgun (WGS) entry which is preliminary data.</text>
</comment>
<dbReference type="EMBL" id="DVNC01000002">
    <property type="protein sequence ID" value="HIU52497.1"/>
    <property type="molecule type" value="Genomic_DNA"/>
</dbReference>
<sequence>MAIVRVNEGTAPAPTGNTNAPAPQTQAPAPAEPQKTVYLSQNPKKETETFQGMTVAQKLNYLRIKDKRGIITPEERQLKEECEKQLKEQEGGEGNITPEDGTKVQEEEKDPKDIFKEQDIIQYMYNDWLLGGANWLYKKCYKYIDKKYNQFKNRCRKNKNSADAKKYNTISTRDTIDDKAVKMFDGSKAAIEKGRDAVKSILSDIAEGKIDGSKATGFTKILMNEMPERERQAFCASAMEKIQNLAENMKTIQFMAGQLARAQMAETLCKNQDAFKNVNPVQLFEAMSKRNAILIARQMDELEGRGGNPASFMKDMEKQIEKANEFADKQYKKHKFDEAGKDGATNPTLTKINERLGLKREEMTKSDRIEPKSMLEHLVATNKFEDLLTKQLEGVRRQESSLEAQQETHNNRRQNFEQRRAAILQYRESIRSPANPHGYIAGDRRGSEQARQQSQQRPAFNMDAYRLAREAQGAAK</sequence>